<evidence type="ECO:0000313" key="5">
    <source>
        <dbReference type="Proteomes" id="UP000501676"/>
    </source>
</evidence>
<feature type="transmembrane region" description="Helical" evidence="3">
    <location>
        <begin position="134"/>
        <end position="158"/>
    </location>
</feature>
<feature type="transmembrane region" description="Helical" evidence="3">
    <location>
        <begin position="12"/>
        <end position="32"/>
    </location>
</feature>
<dbReference type="EMBL" id="CP049228">
    <property type="protein sequence ID" value="QIH24181.1"/>
    <property type="molecule type" value="Genomic_DNA"/>
</dbReference>
<organism evidence="4 5">
    <name type="scientific">Lactobacillus iners</name>
    <dbReference type="NCBI Taxonomy" id="147802"/>
    <lineage>
        <taxon>Bacteria</taxon>
        <taxon>Bacillati</taxon>
        <taxon>Bacillota</taxon>
        <taxon>Bacilli</taxon>
        <taxon>Lactobacillales</taxon>
        <taxon>Lactobacillaceae</taxon>
        <taxon>Lactobacillus</taxon>
    </lineage>
</organism>
<dbReference type="RefSeq" id="WP_006729521.1">
    <property type="nucleotide sequence ID" value="NZ_CABKQA010000001.1"/>
</dbReference>
<feature type="transmembrane region" description="Helical" evidence="3">
    <location>
        <begin position="108"/>
        <end position="128"/>
    </location>
</feature>
<name>A0A6G7BB26_9LACO</name>
<dbReference type="Pfam" id="PF07155">
    <property type="entry name" value="ECF-ribofla_trS"/>
    <property type="match status" value="1"/>
</dbReference>
<sequence>MKSKRIKLNVFTALMIAMSVVLGRCFLIPIFWTRGNINLCDAGIMLASLILGPFYGALVGGISGMLLDLISGYAQFAIFSLIAHGLEGLVIGFIYFKLKNRTWSKYLALFLGSVVMIAGYVVADSYLYSLKAGWLGIGTNILQALIGAIVSLSLYFALSKKIHNIFEIN</sequence>
<dbReference type="AlphaFoldDB" id="A0A6G7BB26"/>
<feature type="transmembrane region" description="Helical" evidence="3">
    <location>
        <begin position="44"/>
        <end position="67"/>
    </location>
</feature>
<keyword evidence="3" id="KW-0472">Membrane</keyword>
<evidence type="ECO:0000256" key="2">
    <source>
        <dbReference type="ARBA" id="ARBA00022989"/>
    </source>
</evidence>
<evidence type="ECO:0000313" key="4">
    <source>
        <dbReference type="EMBL" id="QIH24181.1"/>
    </source>
</evidence>
<gene>
    <name evidence="4" type="ORF">G6Z83_05785</name>
</gene>
<dbReference type="PANTHER" id="PTHR37815">
    <property type="entry name" value="UPF0397 PROTEIN BC_2624-RELATED"/>
    <property type="match status" value="1"/>
</dbReference>
<keyword evidence="2 3" id="KW-1133">Transmembrane helix</keyword>
<dbReference type="PANTHER" id="PTHR37815:SF3">
    <property type="entry name" value="UPF0397 PROTEIN SPR0429"/>
    <property type="match status" value="1"/>
</dbReference>
<dbReference type="InterPro" id="IPR009825">
    <property type="entry name" value="ECF_substrate-spec-like"/>
</dbReference>
<dbReference type="GO" id="GO:0016020">
    <property type="term" value="C:membrane"/>
    <property type="evidence" value="ECO:0007669"/>
    <property type="project" value="InterPro"/>
</dbReference>
<dbReference type="Proteomes" id="UP000501676">
    <property type="component" value="Chromosome"/>
</dbReference>
<reference evidence="4 5" key="1">
    <citation type="submission" date="2020-02" db="EMBL/GenBank/DDBJ databases">
        <title>Complete genome sequences of six Lactobacillus iners strains isolated from the human vagina.</title>
        <authorList>
            <person name="France M.T."/>
            <person name="Rutt L."/>
            <person name="Narina S."/>
            <person name="Arbaugh S."/>
            <person name="Humphrys M.S."/>
            <person name="Ma B."/>
            <person name="Hayward M.R."/>
            <person name="Relman D."/>
            <person name="Kwon D.S."/>
            <person name="Ravel J."/>
        </authorList>
    </citation>
    <scope>NUCLEOTIDE SEQUENCE [LARGE SCALE GENOMIC DNA]</scope>
    <source>
        <strain evidence="4 5">C0210C1</strain>
    </source>
</reference>
<accession>A0A6G7BB26</accession>
<protein>
    <submittedName>
        <fullName evidence="4">ECF transporter S component</fullName>
    </submittedName>
</protein>
<dbReference type="Gene3D" id="1.10.1760.20">
    <property type="match status" value="1"/>
</dbReference>
<evidence type="ECO:0000256" key="1">
    <source>
        <dbReference type="ARBA" id="ARBA00022692"/>
    </source>
</evidence>
<evidence type="ECO:0000256" key="3">
    <source>
        <dbReference type="SAM" id="Phobius"/>
    </source>
</evidence>
<proteinExistence type="predicted"/>
<keyword evidence="1 3" id="KW-0812">Transmembrane</keyword>
<feature type="transmembrane region" description="Helical" evidence="3">
    <location>
        <begin position="73"/>
        <end position="96"/>
    </location>
</feature>